<keyword evidence="3" id="KW-1185">Reference proteome</keyword>
<dbReference type="Pfam" id="PF00583">
    <property type="entry name" value="Acetyltransf_1"/>
    <property type="match status" value="1"/>
</dbReference>
<protein>
    <submittedName>
        <fullName evidence="2">GNAT family N-acetyltransferase</fullName>
        <ecNumber evidence="2">2.3.-.-</ecNumber>
    </submittedName>
</protein>
<organism evidence="2 3">
    <name type="scientific">Oceanobacillus luteolus</name>
    <dbReference type="NCBI Taxonomy" id="1274358"/>
    <lineage>
        <taxon>Bacteria</taxon>
        <taxon>Bacillati</taxon>
        <taxon>Bacillota</taxon>
        <taxon>Bacilli</taxon>
        <taxon>Bacillales</taxon>
        <taxon>Bacillaceae</taxon>
        <taxon>Oceanobacillus</taxon>
    </lineage>
</organism>
<dbReference type="RefSeq" id="WP_251516739.1">
    <property type="nucleotide sequence ID" value="NZ_JAMBON010000039.1"/>
</dbReference>
<sequence>MEFKEIEIKKDRDKVVEFRKDSFKVSFGDASGFDEEEYLRWLDEKIKDFSKGFVLVVEDGKYIGQLELTIREFEGKKIGYVNLYYLIPEMRGKGKGKELHDYAIQFFENNKVSEYHLRVSPSNTGAINFYRKNGMKEIGPEVDGKVIRMKGYL</sequence>
<dbReference type="SUPFAM" id="SSF55729">
    <property type="entry name" value="Acyl-CoA N-acyltransferases (Nat)"/>
    <property type="match status" value="1"/>
</dbReference>
<dbReference type="GO" id="GO:0016746">
    <property type="term" value="F:acyltransferase activity"/>
    <property type="evidence" value="ECO:0007669"/>
    <property type="project" value="UniProtKB-KW"/>
</dbReference>
<keyword evidence="2" id="KW-0808">Transferase</keyword>
<evidence type="ECO:0000313" key="3">
    <source>
        <dbReference type="Proteomes" id="UP001597221"/>
    </source>
</evidence>
<proteinExistence type="predicted"/>
<dbReference type="InterPro" id="IPR016181">
    <property type="entry name" value="Acyl_CoA_acyltransferase"/>
</dbReference>
<name>A0ABW4HSC4_9BACI</name>
<keyword evidence="2" id="KW-0012">Acyltransferase</keyword>
<gene>
    <name evidence="2" type="ORF">ACFSBH_12370</name>
</gene>
<dbReference type="Gene3D" id="3.40.630.30">
    <property type="match status" value="1"/>
</dbReference>
<evidence type="ECO:0000313" key="2">
    <source>
        <dbReference type="EMBL" id="MFD1608441.1"/>
    </source>
</evidence>
<comment type="caution">
    <text evidence="2">The sequence shown here is derived from an EMBL/GenBank/DDBJ whole genome shotgun (WGS) entry which is preliminary data.</text>
</comment>
<evidence type="ECO:0000259" key="1">
    <source>
        <dbReference type="PROSITE" id="PS51186"/>
    </source>
</evidence>
<dbReference type="Proteomes" id="UP001597221">
    <property type="component" value="Unassembled WGS sequence"/>
</dbReference>
<reference evidence="3" key="1">
    <citation type="journal article" date="2019" name="Int. J. Syst. Evol. Microbiol.">
        <title>The Global Catalogue of Microorganisms (GCM) 10K type strain sequencing project: providing services to taxonomists for standard genome sequencing and annotation.</title>
        <authorList>
            <consortium name="The Broad Institute Genomics Platform"/>
            <consortium name="The Broad Institute Genome Sequencing Center for Infectious Disease"/>
            <person name="Wu L."/>
            <person name="Ma J."/>
        </authorList>
    </citation>
    <scope>NUCLEOTIDE SEQUENCE [LARGE SCALE GENOMIC DNA]</scope>
    <source>
        <strain evidence="3">CGMCC 1.12376</strain>
    </source>
</reference>
<dbReference type="EMBL" id="JBHUDE010000089">
    <property type="protein sequence ID" value="MFD1608441.1"/>
    <property type="molecule type" value="Genomic_DNA"/>
</dbReference>
<dbReference type="PROSITE" id="PS51186">
    <property type="entry name" value="GNAT"/>
    <property type="match status" value="1"/>
</dbReference>
<feature type="domain" description="N-acetyltransferase" evidence="1">
    <location>
        <begin position="1"/>
        <end position="153"/>
    </location>
</feature>
<accession>A0ABW4HSC4</accession>
<dbReference type="EC" id="2.3.-.-" evidence="2"/>
<dbReference type="InterPro" id="IPR000182">
    <property type="entry name" value="GNAT_dom"/>
</dbReference>